<feature type="region of interest" description="Disordered" evidence="1">
    <location>
        <begin position="23"/>
        <end position="55"/>
    </location>
</feature>
<dbReference type="AlphaFoldDB" id="A0A5J5EJ96"/>
<keyword evidence="3" id="KW-1185">Reference proteome</keyword>
<organism evidence="2 3">
    <name type="scientific">Sphaerosporella brunnea</name>
    <dbReference type="NCBI Taxonomy" id="1250544"/>
    <lineage>
        <taxon>Eukaryota</taxon>
        <taxon>Fungi</taxon>
        <taxon>Dikarya</taxon>
        <taxon>Ascomycota</taxon>
        <taxon>Pezizomycotina</taxon>
        <taxon>Pezizomycetes</taxon>
        <taxon>Pezizales</taxon>
        <taxon>Pyronemataceae</taxon>
        <taxon>Sphaerosporella</taxon>
    </lineage>
</organism>
<comment type="caution">
    <text evidence="2">The sequence shown here is derived from an EMBL/GenBank/DDBJ whole genome shotgun (WGS) entry which is preliminary data.</text>
</comment>
<reference evidence="2 3" key="1">
    <citation type="submission" date="2019-09" db="EMBL/GenBank/DDBJ databases">
        <title>Draft genome of the ectomycorrhizal ascomycete Sphaerosporella brunnea.</title>
        <authorList>
            <consortium name="DOE Joint Genome Institute"/>
            <person name="Benucci G.M."/>
            <person name="Marozzi G."/>
            <person name="Antonielli L."/>
            <person name="Sanchez S."/>
            <person name="Marco P."/>
            <person name="Wang X."/>
            <person name="Falini L.B."/>
            <person name="Barry K."/>
            <person name="Haridas S."/>
            <person name="Lipzen A."/>
            <person name="Labutti K."/>
            <person name="Grigoriev I.V."/>
            <person name="Murat C."/>
            <person name="Martin F."/>
            <person name="Albertini E."/>
            <person name="Donnini D."/>
            <person name="Bonito G."/>
        </authorList>
    </citation>
    <scope>NUCLEOTIDE SEQUENCE [LARGE SCALE GENOMIC DNA]</scope>
    <source>
        <strain evidence="2 3">Sb_GMNB300</strain>
    </source>
</reference>
<evidence type="ECO:0000313" key="2">
    <source>
        <dbReference type="EMBL" id="KAA8895109.1"/>
    </source>
</evidence>
<dbReference type="EMBL" id="VXIS01000287">
    <property type="protein sequence ID" value="KAA8895109.1"/>
    <property type="molecule type" value="Genomic_DNA"/>
</dbReference>
<dbReference type="InParanoid" id="A0A5J5EJ96"/>
<gene>
    <name evidence="2" type="ORF">FN846DRAFT_354280</name>
</gene>
<dbReference type="Proteomes" id="UP000326924">
    <property type="component" value="Unassembled WGS sequence"/>
</dbReference>
<dbReference type="OrthoDB" id="5402392at2759"/>
<accession>A0A5J5EJ96</accession>
<name>A0A5J5EJ96_9PEZI</name>
<protein>
    <submittedName>
        <fullName evidence="2">Uncharacterized protein</fullName>
    </submittedName>
</protein>
<evidence type="ECO:0000313" key="3">
    <source>
        <dbReference type="Proteomes" id="UP000326924"/>
    </source>
</evidence>
<evidence type="ECO:0000256" key="1">
    <source>
        <dbReference type="SAM" id="MobiDB-lite"/>
    </source>
</evidence>
<feature type="compositionally biased region" description="Low complexity" evidence="1">
    <location>
        <begin position="29"/>
        <end position="44"/>
    </location>
</feature>
<feature type="region of interest" description="Disordered" evidence="1">
    <location>
        <begin position="92"/>
        <end position="122"/>
    </location>
</feature>
<sequence>MSGPPLPPSFPLPAVHKELSPFINPPAVTHTTRSTLSSHLHSLSQQPRISNASGSTDEFTRFLDLELSRQPGVRREYLAALRAHAEAKKEHAAAVAALHSASSSEAEDGDSAEESDEEEGGDGWRHAYLEVLRIRRQINRLTVLREGVAALAGSTIERPPQGLVGAYPHPPPKVPDELRPTQKTGEMLAAGQEGESEAELVLRLQKRIVSAGEQLAAQAAKVKEIRERQASQEGEGDRVLALRAVQAELLAWLERALSVPATDEGRGEGGVGGSPKKAAKGLDDVVEAIEAAYEQYLAARTELLVLVKDNNAVPTPLPGEQEERAEETRQLLAGRLDVAPPLPAPQVLRVLSAAEHLVPLVKTQKALLAAQNHHATSIATQKAELADLFPGAEDIGEAAKARGQEVVKTVAMAEKTAWGHVLSAQQKIEEAKKVANEVDELCGKKAPPKKRAIPVRGQKQAQEEEVPRGIWGGLGGGVGVIGDGI</sequence>
<feature type="compositionally biased region" description="Low complexity" evidence="1">
    <location>
        <begin position="93"/>
        <end position="104"/>
    </location>
</feature>
<feature type="compositionally biased region" description="Acidic residues" evidence="1">
    <location>
        <begin position="105"/>
        <end position="121"/>
    </location>
</feature>
<feature type="compositionally biased region" description="Polar residues" evidence="1">
    <location>
        <begin position="45"/>
        <end position="55"/>
    </location>
</feature>
<proteinExistence type="predicted"/>